<evidence type="ECO:0000259" key="5">
    <source>
        <dbReference type="PROSITE" id="PS50126"/>
    </source>
</evidence>
<dbReference type="InterPro" id="IPR050437">
    <property type="entry name" value="Ribos_protein_bS1-like"/>
</dbReference>
<dbReference type="SUPFAM" id="SSF50249">
    <property type="entry name" value="Nucleic acid-binding proteins"/>
    <property type="match status" value="2"/>
</dbReference>
<dbReference type="FunFam" id="2.40.50.140:FF:000051">
    <property type="entry name" value="RNA-binding transcriptional accessory protein"/>
    <property type="match status" value="1"/>
</dbReference>
<dbReference type="EMBL" id="LGHJ01000018">
    <property type="protein sequence ID" value="KPL74257.1"/>
    <property type="molecule type" value="Genomic_DNA"/>
</dbReference>
<dbReference type="InterPro" id="IPR012340">
    <property type="entry name" value="NA-bd_OB-fold"/>
</dbReference>
<dbReference type="PANTHER" id="PTHR10724">
    <property type="entry name" value="30S RIBOSOMAL PROTEIN S1"/>
    <property type="match status" value="1"/>
</dbReference>
<keyword evidence="3" id="KW-0687">Ribonucleoprotein</keyword>
<feature type="compositionally biased region" description="Basic and acidic residues" evidence="4">
    <location>
        <begin position="239"/>
        <end position="252"/>
    </location>
</feature>
<reference evidence="6 7" key="1">
    <citation type="submission" date="2015-07" db="EMBL/GenBank/DDBJ databases">
        <title>Draft genome of Bellilinea caldifistulae DSM 17877.</title>
        <authorList>
            <person name="Hemp J."/>
            <person name="Ward L.M."/>
            <person name="Pace L.A."/>
            <person name="Fischer W.W."/>
        </authorList>
    </citation>
    <scope>NUCLEOTIDE SEQUENCE [LARGE SCALE GENOMIC DNA]</scope>
    <source>
        <strain evidence="6 7">GOMI-1</strain>
    </source>
</reference>
<dbReference type="RefSeq" id="WP_061915604.1">
    <property type="nucleotide sequence ID" value="NZ_DF967971.1"/>
</dbReference>
<dbReference type="PROSITE" id="PS50126">
    <property type="entry name" value="S1"/>
    <property type="match status" value="2"/>
</dbReference>
<dbReference type="GO" id="GO:0003729">
    <property type="term" value="F:mRNA binding"/>
    <property type="evidence" value="ECO:0007669"/>
    <property type="project" value="UniProtKB-ARBA"/>
</dbReference>
<dbReference type="Proteomes" id="UP000050514">
    <property type="component" value="Unassembled WGS sequence"/>
</dbReference>
<keyword evidence="2" id="KW-0689">Ribosomal protein</keyword>
<keyword evidence="7" id="KW-1185">Reference proteome</keyword>
<proteinExistence type="inferred from homology"/>
<comment type="similarity">
    <text evidence="1">Belongs to the bacterial ribosomal protein bS1 family.</text>
</comment>
<dbReference type="Gene3D" id="2.40.50.140">
    <property type="entry name" value="Nucleic acid-binding proteins"/>
    <property type="match status" value="2"/>
</dbReference>
<organism evidence="6 7">
    <name type="scientific">Bellilinea caldifistulae</name>
    <dbReference type="NCBI Taxonomy" id="360411"/>
    <lineage>
        <taxon>Bacteria</taxon>
        <taxon>Bacillati</taxon>
        <taxon>Chloroflexota</taxon>
        <taxon>Anaerolineae</taxon>
        <taxon>Anaerolineales</taxon>
        <taxon>Anaerolineaceae</taxon>
        <taxon>Bellilinea</taxon>
    </lineage>
</organism>
<feature type="compositionally biased region" description="Basic and acidic residues" evidence="4">
    <location>
        <begin position="205"/>
        <end position="214"/>
    </location>
</feature>
<accession>A0A0P6WVJ0</accession>
<sequence>MENTAVAESSSNLEIKPKMKFAGKVIKTTLAGAVVEIAEGQKAVLHISQISTFTDQPIKSVKDVLQVGQIIDVWVRRIKDNRIELTMIKPLDLEWREIKPDMVVKGKVVRIENFGVFLDIGAERPGLIHISELAHGYVRTPSDVVKEGDELEAKVIDVNKKKKQIKLSVKALLPEPVQEEVAEPVKEPRKESGKERPRRGKKNTSRQERHHEFGDLSAEIQQAGEESSSESEPTAMEIALREAMERAKDRKKAEKAKKEKAKSLSNEQEEILARTLEHKSTTQ</sequence>
<dbReference type="GO" id="GO:0006412">
    <property type="term" value="P:translation"/>
    <property type="evidence" value="ECO:0007669"/>
    <property type="project" value="TreeGrafter"/>
</dbReference>
<dbReference type="SMART" id="SM00316">
    <property type="entry name" value="S1"/>
    <property type="match status" value="2"/>
</dbReference>
<gene>
    <name evidence="6" type="ORF">AC812_13235</name>
</gene>
<feature type="domain" description="S1 motif" evidence="5">
    <location>
        <begin position="18"/>
        <end position="88"/>
    </location>
</feature>
<dbReference type="GO" id="GO:0003735">
    <property type="term" value="F:structural constituent of ribosome"/>
    <property type="evidence" value="ECO:0007669"/>
    <property type="project" value="TreeGrafter"/>
</dbReference>
<dbReference type="GO" id="GO:0005840">
    <property type="term" value="C:ribosome"/>
    <property type="evidence" value="ECO:0007669"/>
    <property type="project" value="UniProtKB-KW"/>
</dbReference>
<name>A0A0P6WVJ0_9CHLR</name>
<feature type="domain" description="S1 motif" evidence="5">
    <location>
        <begin position="101"/>
        <end position="170"/>
    </location>
</feature>
<comment type="caution">
    <text evidence="6">The sequence shown here is derived from an EMBL/GenBank/DDBJ whole genome shotgun (WGS) entry which is preliminary data.</text>
</comment>
<feature type="region of interest" description="Disordered" evidence="4">
    <location>
        <begin position="179"/>
        <end position="283"/>
    </location>
</feature>
<evidence type="ECO:0000256" key="3">
    <source>
        <dbReference type="ARBA" id="ARBA00023274"/>
    </source>
</evidence>
<dbReference type="AlphaFoldDB" id="A0A0P6WVJ0"/>
<feature type="compositionally biased region" description="Basic and acidic residues" evidence="4">
    <location>
        <begin position="183"/>
        <end position="195"/>
    </location>
</feature>
<evidence type="ECO:0000256" key="4">
    <source>
        <dbReference type="SAM" id="MobiDB-lite"/>
    </source>
</evidence>
<evidence type="ECO:0000313" key="6">
    <source>
        <dbReference type="EMBL" id="KPL74257.1"/>
    </source>
</evidence>
<feature type="compositionally biased region" description="Basic and acidic residues" evidence="4">
    <location>
        <begin position="271"/>
        <end position="283"/>
    </location>
</feature>
<dbReference type="InterPro" id="IPR003029">
    <property type="entry name" value="S1_domain"/>
</dbReference>
<dbReference type="PANTHER" id="PTHR10724:SF7">
    <property type="entry name" value="SMALL RIBOSOMAL SUBUNIT PROTEIN BS1C"/>
    <property type="match status" value="1"/>
</dbReference>
<dbReference type="GO" id="GO:1990904">
    <property type="term" value="C:ribonucleoprotein complex"/>
    <property type="evidence" value="ECO:0007669"/>
    <property type="project" value="UniProtKB-KW"/>
</dbReference>
<dbReference type="STRING" id="360411.AC812_13235"/>
<protein>
    <recommendedName>
        <fullName evidence="5">S1 motif domain-containing protein</fullName>
    </recommendedName>
</protein>
<evidence type="ECO:0000313" key="7">
    <source>
        <dbReference type="Proteomes" id="UP000050514"/>
    </source>
</evidence>
<dbReference type="OrthoDB" id="9810507at2"/>
<dbReference type="GO" id="GO:0005737">
    <property type="term" value="C:cytoplasm"/>
    <property type="evidence" value="ECO:0007669"/>
    <property type="project" value="UniProtKB-ARBA"/>
</dbReference>
<dbReference type="Pfam" id="PF00575">
    <property type="entry name" value="S1"/>
    <property type="match status" value="2"/>
</dbReference>
<evidence type="ECO:0000256" key="2">
    <source>
        <dbReference type="ARBA" id="ARBA00022980"/>
    </source>
</evidence>
<evidence type="ECO:0000256" key="1">
    <source>
        <dbReference type="ARBA" id="ARBA00006767"/>
    </source>
</evidence>